<keyword evidence="1" id="KW-1133">Transmembrane helix</keyword>
<evidence type="ECO:0008006" key="4">
    <source>
        <dbReference type="Google" id="ProtNLM"/>
    </source>
</evidence>
<accession>A0A4S2LBB4</accession>
<feature type="transmembrane region" description="Helical" evidence="1">
    <location>
        <begin position="217"/>
        <end position="235"/>
    </location>
</feature>
<organism evidence="2 3">
    <name type="scientific">Opisthorchis felineus</name>
    <dbReference type="NCBI Taxonomy" id="147828"/>
    <lineage>
        <taxon>Eukaryota</taxon>
        <taxon>Metazoa</taxon>
        <taxon>Spiralia</taxon>
        <taxon>Lophotrochozoa</taxon>
        <taxon>Platyhelminthes</taxon>
        <taxon>Trematoda</taxon>
        <taxon>Digenea</taxon>
        <taxon>Opisthorchiida</taxon>
        <taxon>Opisthorchiata</taxon>
        <taxon>Opisthorchiidae</taxon>
        <taxon>Opisthorchis</taxon>
    </lineage>
</organism>
<dbReference type="EMBL" id="SJOL01008406">
    <property type="protein sequence ID" value="TGZ60361.1"/>
    <property type="molecule type" value="Genomic_DNA"/>
</dbReference>
<protein>
    <recommendedName>
        <fullName evidence="4">G-protein coupled receptors family 1 profile domain-containing protein</fullName>
    </recommendedName>
</protein>
<feature type="transmembrane region" description="Helical" evidence="1">
    <location>
        <begin position="6"/>
        <end position="29"/>
    </location>
</feature>
<comment type="caution">
    <text evidence="2">The sequence shown here is derived from an EMBL/GenBank/DDBJ whole genome shotgun (WGS) entry which is preliminary data.</text>
</comment>
<dbReference type="Gene3D" id="1.20.1070.10">
    <property type="entry name" value="Rhodopsin 7-helix transmembrane proteins"/>
    <property type="match status" value="1"/>
</dbReference>
<dbReference type="AlphaFoldDB" id="A0A4S2LBB4"/>
<evidence type="ECO:0000256" key="1">
    <source>
        <dbReference type="SAM" id="Phobius"/>
    </source>
</evidence>
<feature type="transmembrane region" description="Helical" evidence="1">
    <location>
        <begin position="41"/>
        <end position="61"/>
    </location>
</feature>
<name>A0A4S2LBB4_OPIFE</name>
<keyword evidence="1" id="KW-0812">Transmembrane</keyword>
<dbReference type="OrthoDB" id="6274775at2759"/>
<reference evidence="2 3" key="1">
    <citation type="journal article" date="2019" name="BMC Genomics">
        <title>New insights from Opisthorchis felineus genome: update on genomics of the epidemiologically important liver flukes.</title>
        <authorList>
            <person name="Ershov N.I."/>
            <person name="Mordvinov V.A."/>
            <person name="Prokhortchouk E.B."/>
            <person name="Pakharukova M.Y."/>
            <person name="Gunbin K.V."/>
            <person name="Ustyantsev K."/>
            <person name="Genaev M.A."/>
            <person name="Blinov A.G."/>
            <person name="Mazur A."/>
            <person name="Boulygina E."/>
            <person name="Tsygankova S."/>
            <person name="Khrameeva E."/>
            <person name="Chekanov N."/>
            <person name="Fan G."/>
            <person name="Xiao A."/>
            <person name="Zhang H."/>
            <person name="Xu X."/>
            <person name="Yang H."/>
            <person name="Solovyev V."/>
            <person name="Lee S.M."/>
            <person name="Liu X."/>
            <person name="Afonnikov D.A."/>
            <person name="Skryabin K.G."/>
        </authorList>
    </citation>
    <scope>NUCLEOTIDE SEQUENCE [LARGE SCALE GENOMIC DNA]</scope>
    <source>
        <strain evidence="2">AK-0245</strain>
        <tissue evidence="2">Whole organism</tissue>
    </source>
</reference>
<evidence type="ECO:0000313" key="3">
    <source>
        <dbReference type="Proteomes" id="UP000308267"/>
    </source>
</evidence>
<evidence type="ECO:0000313" key="2">
    <source>
        <dbReference type="EMBL" id="TGZ60361.1"/>
    </source>
</evidence>
<sequence length="312" mass="35275">MDYAITVTGILLATVGTVINIISLIFVSRTTCQAGTLAKKVLYIIIVQHSIDIVACIAYLLSSVDLDEQFPSIFTCRILRTRALFWAAINYRAYINVYGSLWQHVRIIYPFWSTVLNRTEGCVGLFLLATAANILQTLAFTRLSELSADQSTCIPCTPCQTGENAGIYSFLVLYSTIYRFAFPAMAMFASFGYLMQVLSDCDGKVYRQMYKETRRNLFIDAVLFVICLSTHEALFTLNVFASNKEYGLRTAPYEVASLLALGYPVLSPCFSMCLRKTNYTPVLEAVLRPMDYQKLSKLAIMWSNYERQKRES</sequence>
<gene>
    <name evidence="2" type="ORF">CRM22_008559</name>
</gene>
<keyword evidence="3" id="KW-1185">Reference proteome</keyword>
<feature type="transmembrane region" description="Helical" evidence="1">
    <location>
        <begin position="177"/>
        <end position="196"/>
    </location>
</feature>
<proteinExistence type="predicted"/>
<keyword evidence="1" id="KW-0472">Membrane</keyword>
<feature type="transmembrane region" description="Helical" evidence="1">
    <location>
        <begin position="255"/>
        <end position="274"/>
    </location>
</feature>
<dbReference type="Proteomes" id="UP000308267">
    <property type="component" value="Unassembled WGS sequence"/>
</dbReference>